<dbReference type="EMBL" id="JADGMS010000013">
    <property type="protein sequence ID" value="KAF9670483.1"/>
    <property type="molecule type" value="Genomic_DNA"/>
</dbReference>
<keyword evidence="5 6" id="KW-0472">Membrane</keyword>
<dbReference type="GO" id="GO:0032979">
    <property type="term" value="P:protein insertion into mitochondrial inner membrane from matrix"/>
    <property type="evidence" value="ECO:0007669"/>
    <property type="project" value="TreeGrafter"/>
</dbReference>
<dbReference type="PANTHER" id="PTHR12428">
    <property type="entry name" value="OXA1"/>
    <property type="match status" value="1"/>
</dbReference>
<comment type="similarity">
    <text evidence="2">Belongs to the OXA1/ALB3/YidC (TC 2.A.9.2) family.</text>
</comment>
<evidence type="ECO:0000256" key="2">
    <source>
        <dbReference type="ARBA" id="ARBA00010583"/>
    </source>
</evidence>
<dbReference type="GO" id="GO:0005743">
    <property type="term" value="C:mitochondrial inner membrane"/>
    <property type="evidence" value="ECO:0007669"/>
    <property type="project" value="TreeGrafter"/>
</dbReference>
<dbReference type="InterPro" id="IPR019734">
    <property type="entry name" value="TPR_rpt"/>
</dbReference>
<dbReference type="OrthoDB" id="2148490at2759"/>
<organism evidence="7 8">
    <name type="scientific">Salix dunnii</name>
    <dbReference type="NCBI Taxonomy" id="1413687"/>
    <lineage>
        <taxon>Eukaryota</taxon>
        <taxon>Viridiplantae</taxon>
        <taxon>Streptophyta</taxon>
        <taxon>Embryophyta</taxon>
        <taxon>Tracheophyta</taxon>
        <taxon>Spermatophyta</taxon>
        <taxon>Magnoliopsida</taxon>
        <taxon>eudicotyledons</taxon>
        <taxon>Gunneridae</taxon>
        <taxon>Pentapetalae</taxon>
        <taxon>rosids</taxon>
        <taxon>fabids</taxon>
        <taxon>Malpighiales</taxon>
        <taxon>Salicaceae</taxon>
        <taxon>Saliceae</taxon>
        <taxon>Salix</taxon>
    </lineage>
</organism>
<dbReference type="Gene3D" id="1.25.40.10">
    <property type="entry name" value="Tetratricopeptide repeat domain"/>
    <property type="match status" value="1"/>
</dbReference>
<sequence>MTSCNLVVSALQRSRPFSNLSRLLANPNPNPNPNPLTLQPAIPSRNSLASFHFPSCQFFSTRSDDDSDFLASESPTASEPINFELDTVMEGVVNGNNVFEESVLPVGAVISLLESCHDLTGLPWWIIVVSSTLAMRMTLFPLLVLQMYKIKQISVCFPKLPPLLPPPLSGRSYMEQIIFFRRERRAICCPSFSWFLAYLSVQGGTLWFQNLTEFPHGGLGFIFPLLIAGLHYVNVQVVVVITQIIKDSLIGCISISSFSSRTHHILCSISSTSLVEYRGLMTVSVSISLCSIFRAALVSLCVTLILPDKGLIPYITTIVSHYSMSLSFDRSSVGNMSGQLGLLAKVSETSLLITRVLCNNSLDMCGTFLVFASDGNVFVTAVLQILPDIFDVAYVFHWLLHSTGAKSLTFFFLSFFIGSLIYWATNSSFTIIQQVSLKHPVVGAKLGLLDKDSPKAHAISEEMVTPESVSFDSPTKWCKVSPESLSPDELVVLSVQLLSNGHRDRAISMLQMALKKDPNHTKALIVMGHTLLQEGLHSEAANHLERAISKLFLAGHATAEDVNHLILALQWAGVACISQGNKEEGIVHLEGVTSLEEPEDPKSKAHYFDGLLLLASALSREGRKAEAVKYLRLVVAYDPSRRNFLEECENDDDSFVGDLVSSRRRDY</sequence>
<evidence type="ECO:0000256" key="4">
    <source>
        <dbReference type="ARBA" id="ARBA00022989"/>
    </source>
</evidence>
<dbReference type="InterPro" id="IPR011990">
    <property type="entry name" value="TPR-like_helical_dom_sf"/>
</dbReference>
<keyword evidence="8" id="KW-1185">Reference proteome</keyword>
<comment type="subcellular location">
    <subcellularLocation>
        <location evidence="1">Membrane</location>
        <topology evidence="1">Multi-pass membrane protein</topology>
    </subcellularLocation>
</comment>
<keyword evidence="3 6" id="KW-0812">Transmembrane</keyword>
<proteinExistence type="inferred from homology"/>
<dbReference type="GO" id="GO:0032977">
    <property type="term" value="F:membrane insertase activity"/>
    <property type="evidence" value="ECO:0007669"/>
    <property type="project" value="InterPro"/>
</dbReference>
<evidence type="ECO:0000313" key="8">
    <source>
        <dbReference type="Proteomes" id="UP000657918"/>
    </source>
</evidence>
<dbReference type="Proteomes" id="UP000657918">
    <property type="component" value="Unassembled WGS sequence"/>
</dbReference>
<feature type="transmembrane region" description="Helical" evidence="6">
    <location>
        <begin position="280"/>
        <end position="305"/>
    </location>
</feature>
<gene>
    <name evidence="7" type="ORF">SADUNF_Sadunf13G0073800</name>
</gene>
<keyword evidence="4 6" id="KW-1133">Transmembrane helix</keyword>
<evidence type="ECO:0000313" key="7">
    <source>
        <dbReference type="EMBL" id="KAF9670483.1"/>
    </source>
</evidence>
<reference evidence="7 8" key="1">
    <citation type="submission" date="2020-10" db="EMBL/GenBank/DDBJ databases">
        <title>Plant Genome Project.</title>
        <authorList>
            <person name="Zhang R.-G."/>
        </authorList>
    </citation>
    <scope>NUCLEOTIDE SEQUENCE [LARGE SCALE GENOMIC DNA]</scope>
    <source>
        <strain evidence="7">FAFU-HL-1</strain>
        <tissue evidence="7">Leaf</tissue>
    </source>
</reference>
<dbReference type="Pfam" id="PF14559">
    <property type="entry name" value="TPR_19"/>
    <property type="match status" value="1"/>
</dbReference>
<accession>A0A835JHR2</accession>
<evidence type="ECO:0000256" key="1">
    <source>
        <dbReference type="ARBA" id="ARBA00004141"/>
    </source>
</evidence>
<dbReference type="AlphaFoldDB" id="A0A835JHR2"/>
<evidence type="ECO:0000256" key="3">
    <source>
        <dbReference type="ARBA" id="ARBA00022692"/>
    </source>
</evidence>
<evidence type="ECO:0000256" key="6">
    <source>
        <dbReference type="SAM" id="Phobius"/>
    </source>
</evidence>
<dbReference type="InterPro" id="IPR001708">
    <property type="entry name" value="YidC/ALB3/OXA1/COX18"/>
</dbReference>
<name>A0A835JHR2_9ROSI</name>
<feature type="transmembrane region" description="Helical" evidence="6">
    <location>
        <begin position="122"/>
        <end position="145"/>
    </location>
</feature>
<dbReference type="SUPFAM" id="SSF48452">
    <property type="entry name" value="TPR-like"/>
    <property type="match status" value="1"/>
</dbReference>
<feature type="transmembrane region" description="Helical" evidence="6">
    <location>
        <begin position="408"/>
        <end position="425"/>
    </location>
</feature>
<protein>
    <submittedName>
        <fullName evidence="7">Uncharacterized protein</fullName>
    </submittedName>
</protein>
<dbReference type="Pfam" id="PF13181">
    <property type="entry name" value="TPR_8"/>
    <property type="match status" value="1"/>
</dbReference>
<dbReference type="SMART" id="SM00028">
    <property type="entry name" value="TPR"/>
    <property type="match status" value="3"/>
</dbReference>
<feature type="transmembrane region" description="Helical" evidence="6">
    <location>
        <begin position="221"/>
        <end position="241"/>
    </location>
</feature>
<feature type="transmembrane region" description="Helical" evidence="6">
    <location>
        <begin position="377"/>
        <end position="396"/>
    </location>
</feature>
<comment type="caution">
    <text evidence="7">The sequence shown here is derived from an EMBL/GenBank/DDBJ whole genome shotgun (WGS) entry which is preliminary data.</text>
</comment>
<evidence type="ECO:0000256" key="5">
    <source>
        <dbReference type="ARBA" id="ARBA00023136"/>
    </source>
</evidence>
<feature type="transmembrane region" description="Helical" evidence="6">
    <location>
        <begin position="186"/>
        <end position="209"/>
    </location>
</feature>
<dbReference type="PANTHER" id="PTHR12428:SF65">
    <property type="entry name" value="CYTOCHROME C OXIDASE ASSEMBLY PROTEIN COX18, MITOCHONDRIAL"/>
    <property type="match status" value="1"/>
</dbReference>